<dbReference type="EnsemblFungi" id="PTTG_29109-t43_1">
    <property type="protein sequence ID" value="PTTG_29109-t43_1-p1"/>
    <property type="gene ID" value="PTTG_29109"/>
</dbReference>
<protein>
    <submittedName>
        <fullName evidence="6">Helicase ATP-binding domain-containing protein</fullName>
    </submittedName>
</protein>
<reference evidence="5" key="2">
    <citation type="submission" date="2016-05" db="EMBL/GenBank/DDBJ databases">
        <title>Comparative analysis highlights variable genome content of wheat rusts and divergence of the mating loci.</title>
        <authorList>
            <person name="Cuomo C.A."/>
            <person name="Bakkeren G."/>
            <person name="Szabo L."/>
            <person name="Khalil H."/>
            <person name="Joly D."/>
            <person name="Goldberg J."/>
            <person name="Young S."/>
            <person name="Zeng Q."/>
            <person name="Fellers J."/>
        </authorList>
    </citation>
    <scope>NUCLEOTIDE SEQUENCE [LARGE SCALE GENOMIC DNA]</scope>
    <source>
        <strain evidence="5">1-1 BBBD Race 1</strain>
    </source>
</reference>
<dbReference type="STRING" id="630390.A0A180G6B3"/>
<gene>
    <name evidence="5" type="ORF">PTTG_29109</name>
</gene>
<keyword evidence="7" id="KW-1185">Reference proteome</keyword>
<name>A0A180G6B3_PUCT1</name>
<dbReference type="PROSITE" id="PS51192">
    <property type="entry name" value="HELICASE_ATP_BIND_1"/>
    <property type="match status" value="1"/>
</dbReference>
<evidence type="ECO:0000313" key="6">
    <source>
        <dbReference type="EnsemblFungi" id="PTTG_29109-t43_1-p1"/>
    </source>
</evidence>
<evidence type="ECO:0000256" key="3">
    <source>
        <dbReference type="ARBA" id="ARBA00022840"/>
    </source>
</evidence>
<dbReference type="InterPro" id="IPR027417">
    <property type="entry name" value="P-loop_NTPase"/>
</dbReference>
<keyword evidence="2" id="KW-0378">Hydrolase</keyword>
<keyword evidence="1" id="KW-0547">Nucleotide-binding</keyword>
<reference evidence="6" key="4">
    <citation type="submission" date="2025-05" db="UniProtKB">
        <authorList>
            <consortium name="EnsemblFungi"/>
        </authorList>
    </citation>
    <scope>IDENTIFICATION</scope>
    <source>
        <strain evidence="6">isolate 1-1 / race 1 (BBBD)</strain>
    </source>
</reference>
<dbReference type="Proteomes" id="UP000005240">
    <property type="component" value="Unassembled WGS sequence"/>
</dbReference>
<reference evidence="5" key="1">
    <citation type="submission" date="2009-11" db="EMBL/GenBank/DDBJ databases">
        <authorList>
            <consortium name="The Broad Institute Genome Sequencing Platform"/>
            <person name="Ward D."/>
            <person name="Feldgarden M."/>
            <person name="Earl A."/>
            <person name="Young S.K."/>
            <person name="Zeng Q."/>
            <person name="Koehrsen M."/>
            <person name="Alvarado L."/>
            <person name="Berlin A."/>
            <person name="Bochicchio J."/>
            <person name="Borenstein D."/>
            <person name="Chapman S.B."/>
            <person name="Chen Z."/>
            <person name="Engels R."/>
            <person name="Freedman E."/>
            <person name="Gellesch M."/>
            <person name="Goldberg J."/>
            <person name="Griggs A."/>
            <person name="Gujja S."/>
            <person name="Heilman E."/>
            <person name="Heiman D."/>
            <person name="Hepburn T."/>
            <person name="Howarth C."/>
            <person name="Jen D."/>
            <person name="Larson L."/>
            <person name="Lewis B."/>
            <person name="Mehta T."/>
            <person name="Park D."/>
            <person name="Pearson M."/>
            <person name="Roberts A."/>
            <person name="Saif S."/>
            <person name="Shea T."/>
            <person name="Shenoy N."/>
            <person name="Sisk P."/>
            <person name="Stolte C."/>
            <person name="Sykes S."/>
            <person name="Thomson T."/>
            <person name="Walk T."/>
            <person name="White J."/>
            <person name="Yandava C."/>
            <person name="Izard J."/>
            <person name="Baranova O.V."/>
            <person name="Blanton J.M."/>
            <person name="Tanner A.C."/>
            <person name="Dewhirst F.E."/>
            <person name="Haas B."/>
            <person name="Nusbaum C."/>
            <person name="Birren B."/>
        </authorList>
    </citation>
    <scope>NUCLEOTIDE SEQUENCE [LARGE SCALE GENOMIC DNA]</scope>
    <source>
        <strain evidence="5">1-1 BBBD Race 1</strain>
    </source>
</reference>
<dbReference type="InterPro" id="IPR014001">
    <property type="entry name" value="Helicase_ATP-bd"/>
</dbReference>
<dbReference type="Gene3D" id="3.40.50.300">
    <property type="entry name" value="P-loop containing nucleotide triphosphate hydrolases"/>
    <property type="match status" value="1"/>
</dbReference>
<evidence type="ECO:0000313" key="5">
    <source>
        <dbReference type="EMBL" id="OAV88225.1"/>
    </source>
</evidence>
<dbReference type="OrthoDB" id="2503761at2759"/>
<dbReference type="GO" id="GO:0006281">
    <property type="term" value="P:DNA repair"/>
    <property type="evidence" value="ECO:0007669"/>
    <property type="project" value="TreeGrafter"/>
</dbReference>
<dbReference type="Pfam" id="PF00176">
    <property type="entry name" value="SNF2-rel_dom"/>
    <property type="match status" value="1"/>
</dbReference>
<dbReference type="InterPro" id="IPR000330">
    <property type="entry name" value="SNF2_N"/>
</dbReference>
<sequence>MSRTYCIGQFVTPISSSLPARHHNLPEVGFLQRSHLQIHVYRAPRERIGDLSTPASKHLGPLLGTILTCSTPVSSSEISPTDPNLMKLRLFVVTRPAAQPELWGLTPLTGLEFLKKNESASDDMMLLWNHPNNALIHRFIEQAGISTPDIPAANPSQGSILADEMGLRKTLTTLTYALAARDLAFKFYFANLITRSAGTLIKIHFKDEAINYHVFHGPDPKNLRKQDLQSALVVLTTYKMIGDSVNRSPKQQLTVESLNLCWFRIVLDEAHLIRNPYANRSQNIRQLQSQFLLCLMGTPIQNCLTDLQSLITTLKIALWDDEMIWQQCLIPKMNVGAAEAIKSITQLMTSICLRRTKEVLLNLPKKVEHAVLVRCSSKWEPFSRELHSNFIWRFGSLRVAGEQWDPAEFFRQLMMLRQFCNHPIFARAELPMQPTWHWQDSGKAVHLIASLKTLLSRAQGIRRPKAVIFCSFVGFLEIASGELYWIHSTNWRLEFAEA</sequence>
<evidence type="ECO:0000313" key="7">
    <source>
        <dbReference type="Proteomes" id="UP000005240"/>
    </source>
</evidence>
<dbReference type="PANTHER" id="PTHR45626">
    <property type="entry name" value="TRANSCRIPTION TERMINATION FACTOR 2-RELATED"/>
    <property type="match status" value="1"/>
</dbReference>
<evidence type="ECO:0000256" key="2">
    <source>
        <dbReference type="ARBA" id="ARBA00022801"/>
    </source>
</evidence>
<evidence type="ECO:0000259" key="4">
    <source>
        <dbReference type="PROSITE" id="PS51192"/>
    </source>
</evidence>
<feature type="domain" description="Helicase ATP-binding" evidence="4">
    <location>
        <begin position="150"/>
        <end position="317"/>
    </location>
</feature>
<dbReference type="GO" id="GO:0016787">
    <property type="term" value="F:hydrolase activity"/>
    <property type="evidence" value="ECO:0007669"/>
    <property type="project" value="UniProtKB-KW"/>
</dbReference>
<dbReference type="SUPFAM" id="SSF52540">
    <property type="entry name" value="P-loop containing nucleoside triphosphate hydrolases"/>
    <property type="match status" value="1"/>
</dbReference>
<dbReference type="GO" id="GO:0008094">
    <property type="term" value="F:ATP-dependent activity, acting on DNA"/>
    <property type="evidence" value="ECO:0007669"/>
    <property type="project" value="TreeGrafter"/>
</dbReference>
<proteinExistence type="predicted"/>
<keyword evidence="3" id="KW-0067">ATP-binding</keyword>
<dbReference type="GO" id="GO:0005524">
    <property type="term" value="F:ATP binding"/>
    <property type="evidence" value="ECO:0007669"/>
    <property type="project" value="UniProtKB-KW"/>
</dbReference>
<dbReference type="PANTHER" id="PTHR45626:SF22">
    <property type="entry name" value="DNA REPAIR PROTEIN RAD5"/>
    <property type="match status" value="1"/>
</dbReference>
<evidence type="ECO:0000256" key="1">
    <source>
        <dbReference type="ARBA" id="ARBA00022741"/>
    </source>
</evidence>
<dbReference type="EMBL" id="ADAS02000196">
    <property type="protein sequence ID" value="OAV88225.1"/>
    <property type="molecule type" value="Genomic_DNA"/>
</dbReference>
<dbReference type="AlphaFoldDB" id="A0A180G6B3"/>
<dbReference type="InterPro" id="IPR050628">
    <property type="entry name" value="SNF2_RAD54_helicase_TF"/>
</dbReference>
<dbReference type="InterPro" id="IPR038718">
    <property type="entry name" value="SNF2-like_sf"/>
</dbReference>
<accession>A0A180G6B3</accession>
<dbReference type="VEuPathDB" id="FungiDB:PTTG_29109"/>
<organism evidence="5">
    <name type="scientific">Puccinia triticina (isolate 1-1 / race 1 (BBBD))</name>
    <name type="common">Brown leaf rust fungus</name>
    <dbReference type="NCBI Taxonomy" id="630390"/>
    <lineage>
        <taxon>Eukaryota</taxon>
        <taxon>Fungi</taxon>
        <taxon>Dikarya</taxon>
        <taxon>Basidiomycota</taxon>
        <taxon>Pucciniomycotina</taxon>
        <taxon>Pucciniomycetes</taxon>
        <taxon>Pucciniales</taxon>
        <taxon>Pucciniaceae</taxon>
        <taxon>Puccinia</taxon>
    </lineage>
</organism>
<dbReference type="GO" id="GO:0005634">
    <property type="term" value="C:nucleus"/>
    <property type="evidence" value="ECO:0007669"/>
    <property type="project" value="TreeGrafter"/>
</dbReference>
<reference evidence="6 7" key="3">
    <citation type="journal article" date="2017" name="G3 (Bethesda)">
        <title>Comparative analysis highlights variable genome content of wheat rusts and divergence of the mating loci.</title>
        <authorList>
            <person name="Cuomo C.A."/>
            <person name="Bakkeren G."/>
            <person name="Khalil H.B."/>
            <person name="Panwar V."/>
            <person name="Joly D."/>
            <person name="Linning R."/>
            <person name="Sakthikumar S."/>
            <person name="Song X."/>
            <person name="Adiconis X."/>
            <person name="Fan L."/>
            <person name="Goldberg J.M."/>
            <person name="Levin J.Z."/>
            <person name="Young S."/>
            <person name="Zeng Q."/>
            <person name="Anikster Y."/>
            <person name="Bruce M."/>
            <person name="Wang M."/>
            <person name="Yin C."/>
            <person name="McCallum B."/>
            <person name="Szabo L.J."/>
            <person name="Hulbert S."/>
            <person name="Chen X."/>
            <person name="Fellers J.P."/>
        </authorList>
    </citation>
    <scope>NUCLEOTIDE SEQUENCE</scope>
    <source>
        <strain evidence="6">isolate 1-1 / race 1 (BBBD)</strain>
        <strain evidence="7">Isolate 1-1 / race 1 (BBBD)</strain>
    </source>
</reference>
<dbReference type="Gene3D" id="3.40.50.10810">
    <property type="entry name" value="Tandem AAA-ATPase domain"/>
    <property type="match status" value="1"/>
</dbReference>